<evidence type="ECO:0000256" key="3">
    <source>
        <dbReference type="ARBA" id="ARBA00023027"/>
    </source>
</evidence>
<evidence type="ECO:0000256" key="4">
    <source>
        <dbReference type="PIRNR" id="PIRNR000124"/>
    </source>
</evidence>
<reference evidence="6" key="3">
    <citation type="submission" date="2007-05" db="EMBL/GenBank/DDBJ databases">
        <title>Characterization of the Gene Cluster for Maduropeptin from Actinomadura madurae ATCC 39144 Establishes a Unifying Paradigm for Enediyne Biosynthesis.</title>
        <authorList>
            <person name="Van Lanen S.G."/>
            <person name="Oh T.-J."/>
            <person name="Liu W."/>
            <person name="Wendt-Pienkowski E."/>
            <person name="Shen B."/>
        </authorList>
    </citation>
    <scope>NUCLEOTIDE SEQUENCE</scope>
    <source>
        <strain evidence="6">ATCC 39144</strain>
    </source>
</reference>
<organism evidence="6">
    <name type="scientific">Actinomadura madurae</name>
    <dbReference type="NCBI Taxonomy" id="1993"/>
    <lineage>
        <taxon>Bacteria</taxon>
        <taxon>Bacillati</taxon>
        <taxon>Actinomycetota</taxon>
        <taxon>Actinomycetes</taxon>
        <taxon>Streptosporangiales</taxon>
        <taxon>Thermomonosporaceae</taxon>
        <taxon>Actinomadura</taxon>
    </lineage>
</organism>
<protein>
    <submittedName>
        <fullName evidence="6">NDP glucose dehydrogenase</fullName>
    </submittedName>
</protein>
<dbReference type="InterPro" id="IPR036220">
    <property type="entry name" value="UDP-Glc/GDP-Man_DH_C_sf"/>
</dbReference>
<reference evidence="6" key="1">
    <citation type="journal article" date="2003" name="Proc. Natl. Acad. Sci. U.S.A.">
        <title>Rapid PCR amplification of minimal enediyne polyketide synthase cassettes leads to a predictive familial classification model.</title>
        <authorList>
            <person name="Liu W."/>
            <person name="Ahlert J."/>
            <person name="Gao Q."/>
            <person name="Wendt-Pienkowski E."/>
            <person name="Shen B."/>
            <person name="Thorson J.S."/>
        </authorList>
    </citation>
    <scope>NUCLEOTIDE SEQUENCE</scope>
    <source>
        <strain evidence="6">ATCC 39144</strain>
    </source>
</reference>
<dbReference type="Pfam" id="PF00984">
    <property type="entry name" value="UDPG_MGDP_dh"/>
    <property type="match status" value="1"/>
</dbReference>
<accession>B0BLM1</accession>
<dbReference type="GO" id="GO:0016616">
    <property type="term" value="F:oxidoreductase activity, acting on the CH-OH group of donors, NAD or NADP as acceptor"/>
    <property type="evidence" value="ECO:0007669"/>
    <property type="project" value="InterPro"/>
</dbReference>
<dbReference type="InterPro" id="IPR008927">
    <property type="entry name" value="6-PGluconate_DH-like_C_sf"/>
</dbReference>
<dbReference type="AlphaFoldDB" id="B0BLM1"/>
<evidence type="ECO:0000256" key="2">
    <source>
        <dbReference type="ARBA" id="ARBA00023002"/>
    </source>
</evidence>
<dbReference type="GO" id="GO:0016628">
    <property type="term" value="F:oxidoreductase activity, acting on the CH-CH group of donors, NAD or NADP as acceptor"/>
    <property type="evidence" value="ECO:0007669"/>
    <property type="project" value="InterPro"/>
</dbReference>
<dbReference type="GO" id="GO:0000271">
    <property type="term" value="P:polysaccharide biosynthetic process"/>
    <property type="evidence" value="ECO:0007669"/>
    <property type="project" value="InterPro"/>
</dbReference>
<comment type="similarity">
    <text evidence="1 4">Belongs to the UDP-glucose/GDP-mannose dehydrogenase family.</text>
</comment>
<evidence type="ECO:0000256" key="1">
    <source>
        <dbReference type="ARBA" id="ARBA00006601"/>
    </source>
</evidence>
<dbReference type="SMART" id="SM00984">
    <property type="entry name" value="UDPG_MGDP_dh_C"/>
    <property type="match status" value="1"/>
</dbReference>
<dbReference type="NCBIfam" id="TIGR03026">
    <property type="entry name" value="NDP-sugDHase"/>
    <property type="match status" value="1"/>
</dbReference>
<dbReference type="InterPro" id="IPR014026">
    <property type="entry name" value="UDP-Glc/GDP-Man_DH_dimer"/>
</dbReference>
<dbReference type="InterPro" id="IPR028359">
    <property type="entry name" value="UDP_ManNAc/GlcNAc_DH"/>
</dbReference>
<name>B0BLM1_9ACTN</name>
<dbReference type="SUPFAM" id="SSF51735">
    <property type="entry name" value="NAD(P)-binding Rossmann-fold domains"/>
    <property type="match status" value="1"/>
</dbReference>
<evidence type="ECO:0000313" key="6">
    <source>
        <dbReference type="EMBL" id="ABY66024.1"/>
    </source>
</evidence>
<dbReference type="Pfam" id="PF03721">
    <property type="entry name" value="UDPG_MGDP_dh_N"/>
    <property type="match status" value="1"/>
</dbReference>
<dbReference type="PIRSF" id="PIRSF000124">
    <property type="entry name" value="UDPglc_GDPman_dh"/>
    <property type="match status" value="1"/>
</dbReference>
<keyword evidence="3" id="KW-0520">NAD</keyword>
<reference evidence="6" key="2">
    <citation type="journal article" date="2007" name="J. Am. Chem. Soc.">
        <title>Characterization of the maduropeptin biosynthetic gene cluster from Actinomadura madurae ATCC 39144 supporting a unifying paradigm for enediyne biosynthesis.</title>
        <authorList>
            <person name="Van Lanen S.G."/>
            <person name="Oh T.J."/>
            <person name="Liu W."/>
            <person name="Wendt-Pienkowski E."/>
            <person name="Shen B."/>
        </authorList>
    </citation>
    <scope>NUCLEOTIDE SEQUENCE</scope>
    <source>
        <strain evidence="6">ATCC 39144</strain>
    </source>
</reference>
<keyword evidence="2" id="KW-0560">Oxidoreductase</keyword>
<feature type="domain" description="UDP-glucose/GDP-mannose dehydrogenase C-terminal" evidence="5">
    <location>
        <begin position="329"/>
        <end position="429"/>
    </location>
</feature>
<dbReference type="SUPFAM" id="SSF48179">
    <property type="entry name" value="6-phosphogluconate dehydrogenase C-terminal domain-like"/>
    <property type="match status" value="1"/>
</dbReference>
<dbReference type="KEGG" id="ag:ABY66024"/>
<dbReference type="Pfam" id="PF03720">
    <property type="entry name" value="UDPG_MGDP_dh_C"/>
    <property type="match status" value="1"/>
</dbReference>
<dbReference type="EMBL" id="AY271660">
    <property type="protein sequence ID" value="ABY66024.1"/>
    <property type="molecule type" value="Genomic_DNA"/>
</dbReference>
<proteinExistence type="inferred from homology"/>
<dbReference type="InterPro" id="IPR001732">
    <property type="entry name" value="UDP-Glc/GDP-Man_DH_N"/>
</dbReference>
<dbReference type="PANTHER" id="PTHR43491">
    <property type="entry name" value="UDP-N-ACETYL-D-MANNOSAMINE DEHYDROGENASE"/>
    <property type="match status" value="1"/>
</dbReference>
<dbReference type="SUPFAM" id="SSF52413">
    <property type="entry name" value="UDP-glucose/GDP-mannose dehydrogenase C-terminal domain"/>
    <property type="match status" value="1"/>
</dbReference>
<dbReference type="GO" id="GO:0051287">
    <property type="term" value="F:NAD binding"/>
    <property type="evidence" value="ECO:0007669"/>
    <property type="project" value="InterPro"/>
</dbReference>
<dbReference type="InterPro" id="IPR017476">
    <property type="entry name" value="UDP-Glc/GDP-Man"/>
</dbReference>
<sequence length="447" mass="47479">MPDNQPDPGTVAVVGLGYVGSCLAAALAERGLNVLGIDTDEQLIDEYNAGFCRFREDMLADGIARALAAGRLHLTTDHRAVSRAGVVLIAVGTPVHADGSLADGQLRAACGALGEHLRPGQLAVLKSTVPPGTTRELVRPLLEQGGLRAGRDFRLAFSPERLAEGTALTELRSFPIVVGGIDARSTAEAAEFWRRGLGVATVPQESLEAAELVKLADNWWIDLNIALANELARLCALYGADVLDVIEAANTVPKGNGHVNILLPGVGVGGSCLTKDPWMVWHAARLRGLELHTPRAGRAANSAMPEYTAQLIIDDLLECGKDPAESTVAVLGLAFKNDTGDLRATPTQGVIAALTKAGVRVRCHDPLVDADAAEDLLNVRPLPTVEETVRDADCLAVLAHHRAFDAIEYAALEPAGSCLILDGRDHFPKDKVAKLRELGYRYRGIGR</sequence>
<gene>
    <name evidence="6" type="primary">mdpA2</name>
</gene>
<dbReference type="PANTHER" id="PTHR43491:SF2">
    <property type="entry name" value="UDP-N-ACETYL-D-MANNOSAMINE DEHYDROGENASE"/>
    <property type="match status" value="1"/>
</dbReference>
<dbReference type="InterPro" id="IPR014027">
    <property type="entry name" value="UDP-Glc/GDP-Man_DH_C"/>
</dbReference>
<evidence type="ECO:0000259" key="5">
    <source>
        <dbReference type="SMART" id="SM00984"/>
    </source>
</evidence>
<dbReference type="Gene3D" id="3.40.50.720">
    <property type="entry name" value="NAD(P)-binding Rossmann-like Domain"/>
    <property type="match status" value="2"/>
</dbReference>
<dbReference type="PIRSF" id="PIRSF500136">
    <property type="entry name" value="UDP_ManNAc_DH"/>
    <property type="match status" value="1"/>
</dbReference>
<dbReference type="InterPro" id="IPR036291">
    <property type="entry name" value="NAD(P)-bd_dom_sf"/>
</dbReference>